<sequence>MLRRPEITNAKGCSPMNPSQKKKMVKSKMAKNEEGEEHASGEDQSENEENEAQGTAETGSLLNEPTRVGNTDWCQCGLCNPMPTGVESICCYEIPKIFEKIPEDAFCIIDNPDFEIEVLNHERLDWGLRMSNFKITKQPRCDAYMRSMRKIAYRAFTVWIYTFLGFRNRKPIPSCVVREIRSKFPDPKGKYTGFLSARDYFAEDMAYDTD</sequence>
<evidence type="ECO:0000313" key="3">
    <source>
        <dbReference type="Ensembl" id="ENSXETP00000118933"/>
    </source>
</evidence>
<accession>A0A803KF88</accession>
<dbReference type="Ensembl" id="ENSXETT00000107156">
    <property type="protein sequence ID" value="ENSXETP00000118933"/>
    <property type="gene ID" value="ENSXETG00000048715"/>
</dbReference>
<feature type="domain" description="P2X purinoreceptor 7 intracellular" evidence="2">
    <location>
        <begin position="29"/>
        <end position="194"/>
    </location>
</feature>
<proteinExistence type="predicted"/>
<dbReference type="GeneTree" id="ENSGT00990000205944"/>
<feature type="compositionally biased region" description="Polar residues" evidence="1">
    <location>
        <begin position="52"/>
        <end position="64"/>
    </location>
</feature>
<organism evidence="3">
    <name type="scientific">Xenopus tropicalis</name>
    <name type="common">Western clawed frog</name>
    <name type="synonym">Silurana tropicalis</name>
    <dbReference type="NCBI Taxonomy" id="8364"/>
    <lineage>
        <taxon>Eukaryota</taxon>
        <taxon>Metazoa</taxon>
        <taxon>Chordata</taxon>
        <taxon>Craniata</taxon>
        <taxon>Vertebrata</taxon>
        <taxon>Euteleostomi</taxon>
        <taxon>Amphibia</taxon>
        <taxon>Batrachia</taxon>
        <taxon>Anura</taxon>
        <taxon>Pipoidea</taxon>
        <taxon>Pipidae</taxon>
        <taxon>Xenopodinae</taxon>
        <taxon>Xenopus</taxon>
        <taxon>Silurana</taxon>
    </lineage>
</organism>
<dbReference type="PANTHER" id="PTHR36981:SF7">
    <property type="entry name" value="P2X PURINOCEPTOR 7-LIKE ISOFORM X1"/>
    <property type="match status" value="1"/>
</dbReference>
<feature type="region of interest" description="Disordered" evidence="1">
    <location>
        <begin position="1"/>
        <end position="64"/>
    </location>
</feature>
<reference evidence="3" key="1">
    <citation type="journal article" date="2010" name="Science">
        <title>The genome of the Western clawed frog Xenopus tropicalis.</title>
        <authorList>
            <person name="Hellsten U."/>
            <person name="Harland R.M."/>
            <person name="Gilchrist M.J."/>
            <person name="Hendrix D."/>
            <person name="Jurka J."/>
            <person name="Kapitonov V."/>
            <person name="Ovcharenko I."/>
            <person name="Putnam N.H."/>
            <person name="Shu S."/>
            <person name="Taher L."/>
            <person name="Blitz I.L."/>
            <person name="Blumberg B."/>
            <person name="Dichmann D.S."/>
            <person name="Dubchak I."/>
            <person name="Amaya E."/>
            <person name="Detter J.C."/>
            <person name="Fletcher R."/>
            <person name="Gerhard D.S."/>
            <person name="Goodstein D."/>
            <person name="Graves T."/>
            <person name="Grigoriev I.V."/>
            <person name="Grimwood J."/>
            <person name="Kawashima T."/>
            <person name="Lindquist E."/>
            <person name="Lucas S.M."/>
            <person name="Mead P.E."/>
            <person name="Mitros T."/>
            <person name="Ogino H."/>
            <person name="Ohta Y."/>
            <person name="Poliakov A.V."/>
            <person name="Pollet N."/>
            <person name="Robert J."/>
            <person name="Salamov A."/>
            <person name="Sater A.K."/>
            <person name="Schmutz J."/>
            <person name="Terry A."/>
            <person name="Vize P.D."/>
            <person name="Warren W.C."/>
            <person name="Wells D."/>
            <person name="Wills A."/>
            <person name="Wilson R.K."/>
            <person name="Zimmerman L.B."/>
            <person name="Zorn A.M."/>
            <person name="Grainger R."/>
            <person name="Grammer T."/>
            <person name="Khokha M.K."/>
            <person name="Richardson P.M."/>
            <person name="Rokhsar D.S."/>
        </authorList>
    </citation>
    <scope>NUCLEOTIDE SEQUENCE [LARGE SCALE GENOMIC DNA]</scope>
    <source>
        <strain evidence="3">Nigerian</strain>
    </source>
</reference>
<feature type="compositionally biased region" description="Basic residues" evidence="1">
    <location>
        <begin position="20"/>
        <end position="29"/>
    </location>
</feature>
<feature type="compositionally biased region" description="Basic and acidic residues" evidence="1">
    <location>
        <begin position="30"/>
        <end position="41"/>
    </location>
</feature>
<dbReference type="InParanoid" id="A0A803KF88"/>
<dbReference type="AlphaFoldDB" id="A0A803KF88"/>
<dbReference type="Pfam" id="PF20478">
    <property type="entry name" value="P2RX7_C"/>
    <property type="match status" value="1"/>
</dbReference>
<evidence type="ECO:0000259" key="2">
    <source>
        <dbReference type="Pfam" id="PF20478"/>
    </source>
</evidence>
<name>A0A803KF88_XENTR</name>
<dbReference type="PANTHER" id="PTHR36981">
    <property type="entry name" value="ZGC:195170"/>
    <property type="match status" value="1"/>
</dbReference>
<evidence type="ECO:0000256" key="1">
    <source>
        <dbReference type="SAM" id="MobiDB-lite"/>
    </source>
</evidence>
<reference evidence="3" key="2">
    <citation type="submission" date="2021-03" db="UniProtKB">
        <authorList>
            <consortium name="Ensembl"/>
        </authorList>
    </citation>
    <scope>IDENTIFICATION</scope>
</reference>
<protein>
    <recommendedName>
        <fullName evidence="2">P2X purinoreceptor 7 intracellular domain-containing protein</fullName>
    </recommendedName>
</protein>
<dbReference type="InterPro" id="IPR046815">
    <property type="entry name" value="P2RX7_C"/>
</dbReference>